<dbReference type="CDD" id="cd00384">
    <property type="entry name" value="ALAD_PBGS"/>
    <property type="match status" value="1"/>
</dbReference>
<evidence type="ECO:0000256" key="13">
    <source>
        <dbReference type="RuleBase" id="RU004161"/>
    </source>
</evidence>
<evidence type="ECO:0000313" key="15">
    <source>
        <dbReference type="Proteomes" id="UP000608850"/>
    </source>
</evidence>
<evidence type="ECO:0000256" key="2">
    <source>
        <dbReference type="ARBA" id="ARBA00008055"/>
    </source>
</evidence>
<comment type="subunit">
    <text evidence="12">Homooctamer.</text>
</comment>
<dbReference type="Proteomes" id="UP000608850">
    <property type="component" value="Unassembled WGS sequence"/>
</dbReference>
<comment type="similarity">
    <text evidence="2 13">Belongs to the ALAD family.</text>
</comment>
<evidence type="ECO:0000256" key="3">
    <source>
        <dbReference type="ARBA" id="ARBA00012053"/>
    </source>
</evidence>
<gene>
    <name evidence="14" type="ORF">GCM10009021_00670</name>
</gene>
<proteinExistence type="inferred from homology"/>
<keyword evidence="6 12" id="KW-0456">Lyase</keyword>
<feature type="binding site" evidence="11">
    <location>
        <position position="161"/>
    </location>
    <ligand>
        <name>Zn(2+)</name>
        <dbReference type="ChEBI" id="CHEBI:29105"/>
        <note>catalytic</note>
    </ligand>
</feature>
<evidence type="ECO:0000256" key="8">
    <source>
        <dbReference type="ARBA" id="ARBA00047651"/>
    </source>
</evidence>
<dbReference type="Gene3D" id="3.20.20.70">
    <property type="entry name" value="Aldolase class I"/>
    <property type="match status" value="1"/>
</dbReference>
<sequence length="378" mass="40814">MSTGRKDINSIPRYEISRRGAFGSHKRAGAVGRDMDMTRRPRRLRRDGVRGLVSETTLNASDLIAPVFVDATTEARVPIESMPGHERVPVSEAVARVEEVLATGVEAVIVFGVPESKDERGSRAWAEDGVVQEAVRRITAETDAYVITDVCLCEYTEHGHCGVLASDARENWEERRSDPGVAGGARTGGGLTVKNDETLDLLARTAVSHVEAGADMVAPSSMADGQVGALRAALDEAGHENVPVMAYAVKYESAFYGPFRDAADGAPAFGDRRHYQMDPANGREAMRMAERDAAEGADVLMVKPALPYLDVVADVRREFDHPVAAYNVSGEYAMLKAAGEKGWLDATESAYESVLSIKRAGADLIITYFAEDIARSLP</sequence>
<keyword evidence="7 12" id="KW-0627">Porphyrin biosynthesis</keyword>
<keyword evidence="11" id="KW-0479">Metal-binding</keyword>
<evidence type="ECO:0000256" key="10">
    <source>
        <dbReference type="PIRSR" id="PIRSR001415-2"/>
    </source>
</evidence>
<evidence type="ECO:0000256" key="5">
    <source>
        <dbReference type="ARBA" id="ARBA00023133"/>
    </source>
</evidence>
<feature type="active site" description="Schiff-base intermediate with substrate" evidence="9">
    <location>
        <position position="250"/>
    </location>
</feature>
<dbReference type="GO" id="GO:0008270">
    <property type="term" value="F:zinc ion binding"/>
    <property type="evidence" value="ECO:0007669"/>
    <property type="project" value="TreeGrafter"/>
</dbReference>
<dbReference type="AlphaFoldDB" id="A0A830G6P1"/>
<feature type="binding site" evidence="10">
    <location>
        <position position="329"/>
    </location>
    <ligand>
        <name>5-aminolevulinate</name>
        <dbReference type="ChEBI" id="CHEBI:356416"/>
        <label>2</label>
    </ligand>
</feature>
<feature type="binding site" evidence="11">
    <location>
        <position position="151"/>
    </location>
    <ligand>
        <name>Zn(2+)</name>
        <dbReference type="ChEBI" id="CHEBI:29105"/>
        <note>catalytic</note>
    </ligand>
</feature>
<comment type="caution">
    <text evidence="14">The sequence shown here is derived from an EMBL/GenBank/DDBJ whole genome shotgun (WGS) entry which is preliminary data.</text>
</comment>
<evidence type="ECO:0000256" key="12">
    <source>
        <dbReference type="RuleBase" id="RU000515"/>
    </source>
</evidence>
<dbReference type="SUPFAM" id="SSF51569">
    <property type="entry name" value="Aldolase"/>
    <property type="match status" value="1"/>
</dbReference>
<protein>
    <recommendedName>
        <fullName evidence="4 12">Delta-aminolevulinic acid dehydratase</fullName>
        <ecNumber evidence="3 12">4.2.1.24</ecNumber>
    </recommendedName>
</protein>
<evidence type="ECO:0000256" key="9">
    <source>
        <dbReference type="PIRSR" id="PIRSR001415-1"/>
    </source>
</evidence>
<keyword evidence="15" id="KW-1185">Reference proteome</keyword>
<dbReference type="EC" id="4.2.1.24" evidence="3 12"/>
<evidence type="ECO:0000313" key="14">
    <source>
        <dbReference type="EMBL" id="GGN05639.1"/>
    </source>
</evidence>
<keyword evidence="5" id="KW-0350">Heme biosynthesis</keyword>
<dbReference type="InterPro" id="IPR030656">
    <property type="entry name" value="ALAD_AS"/>
</dbReference>
<dbReference type="GO" id="GO:0006782">
    <property type="term" value="P:protoporphyrinogen IX biosynthetic process"/>
    <property type="evidence" value="ECO:0007669"/>
    <property type="project" value="UniProtKB-UniPathway"/>
</dbReference>
<dbReference type="InterPro" id="IPR001731">
    <property type="entry name" value="ALAD"/>
</dbReference>
<feature type="active site" description="Schiff-base intermediate with substrate" evidence="9">
    <location>
        <position position="303"/>
    </location>
</feature>
<dbReference type="NCBIfam" id="NF006762">
    <property type="entry name" value="PRK09283.1"/>
    <property type="match status" value="1"/>
</dbReference>
<dbReference type="GO" id="GO:0004655">
    <property type="term" value="F:porphobilinogen synthase activity"/>
    <property type="evidence" value="ECO:0007669"/>
    <property type="project" value="UniProtKB-EC"/>
</dbReference>
<dbReference type="GO" id="GO:0005829">
    <property type="term" value="C:cytosol"/>
    <property type="evidence" value="ECO:0007669"/>
    <property type="project" value="TreeGrafter"/>
</dbReference>
<reference evidence="14 15" key="1">
    <citation type="journal article" date="2019" name="Int. J. Syst. Evol. Microbiol.">
        <title>The Global Catalogue of Microorganisms (GCM) 10K type strain sequencing project: providing services to taxonomists for standard genome sequencing and annotation.</title>
        <authorList>
            <consortium name="The Broad Institute Genomics Platform"/>
            <consortium name="The Broad Institute Genome Sequencing Center for Infectious Disease"/>
            <person name="Wu L."/>
            <person name="Ma J."/>
        </authorList>
    </citation>
    <scope>NUCLEOTIDE SEQUENCE [LARGE SCALE GENOMIC DNA]</scope>
    <source>
        <strain evidence="14 15">JCM 16331</strain>
    </source>
</reference>
<name>A0A830G6P1_9EURY</name>
<dbReference type="PANTHER" id="PTHR11458">
    <property type="entry name" value="DELTA-AMINOLEVULINIC ACID DEHYDRATASE"/>
    <property type="match status" value="1"/>
</dbReference>
<dbReference type="PRINTS" id="PR00144">
    <property type="entry name" value="DALDHYDRTASE"/>
</dbReference>
<organism evidence="14 15">
    <name type="scientific">Halarchaeum nitratireducens</name>
    <dbReference type="NCBI Taxonomy" id="489913"/>
    <lineage>
        <taxon>Archaea</taxon>
        <taxon>Methanobacteriati</taxon>
        <taxon>Methanobacteriota</taxon>
        <taxon>Stenosarchaea group</taxon>
        <taxon>Halobacteria</taxon>
        <taxon>Halobacteriales</taxon>
        <taxon>Halobacteriaceae</taxon>
    </lineage>
</organism>
<feature type="binding site" evidence="10">
    <location>
        <position position="260"/>
    </location>
    <ligand>
        <name>5-aminolevulinate</name>
        <dbReference type="ChEBI" id="CHEBI:356416"/>
        <label>1</label>
    </ligand>
</feature>
<feature type="binding site" evidence="10">
    <location>
        <position position="272"/>
    </location>
    <ligand>
        <name>5-aminolevulinate</name>
        <dbReference type="ChEBI" id="CHEBI:356416"/>
        <label>1</label>
    </ligand>
</feature>
<comment type="pathway">
    <text evidence="1">Porphyrin-containing compound metabolism; protoporphyrin-IX biosynthesis; coproporphyrinogen-III from 5-aminolevulinate: step 1/4.</text>
</comment>
<accession>A0A830G6P1</accession>
<feature type="binding site" evidence="11">
    <location>
        <position position="153"/>
    </location>
    <ligand>
        <name>Zn(2+)</name>
        <dbReference type="ChEBI" id="CHEBI:29105"/>
        <note>catalytic</note>
    </ligand>
</feature>
<evidence type="ECO:0000256" key="6">
    <source>
        <dbReference type="ARBA" id="ARBA00023239"/>
    </source>
</evidence>
<keyword evidence="11" id="KW-0862">Zinc</keyword>
<dbReference type="FunFam" id="3.20.20.70:FF:000019">
    <property type="entry name" value="Delta-aminolevulinic acid dehydratase"/>
    <property type="match status" value="1"/>
</dbReference>
<dbReference type="InterPro" id="IPR013785">
    <property type="entry name" value="Aldolase_TIM"/>
</dbReference>
<comment type="catalytic activity">
    <reaction evidence="8 12">
        <text>2 5-aminolevulinate = porphobilinogen + 2 H2O + H(+)</text>
        <dbReference type="Rhea" id="RHEA:24064"/>
        <dbReference type="ChEBI" id="CHEBI:15377"/>
        <dbReference type="ChEBI" id="CHEBI:15378"/>
        <dbReference type="ChEBI" id="CHEBI:58126"/>
        <dbReference type="ChEBI" id="CHEBI:356416"/>
        <dbReference type="EC" id="4.2.1.24"/>
    </reaction>
</comment>
<dbReference type="EMBL" id="BMOQ01000001">
    <property type="protein sequence ID" value="GGN05639.1"/>
    <property type="molecule type" value="Genomic_DNA"/>
</dbReference>
<evidence type="ECO:0000256" key="11">
    <source>
        <dbReference type="PIRSR" id="PIRSR001415-3"/>
    </source>
</evidence>
<dbReference type="PROSITE" id="PS00169">
    <property type="entry name" value="D_ALA_DEHYDRATASE"/>
    <property type="match status" value="1"/>
</dbReference>
<evidence type="ECO:0000256" key="7">
    <source>
        <dbReference type="ARBA" id="ARBA00023244"/>
    </source>
</evidence>
<evidence type="ECO:0000256" key="1">
    <source>
        <dbReference type="ARBA" id="ARBA00004694"/>
    </source>
</evidence>
<evidence type="ECO:0000256" key="4">
    <source>
        <dbReference type="ARBA" id="ARBA00020771"/>
    </source>
</evidence>
<dbReference type="UniPathway" id="UPA00251">
    <property type="reaction ID" value="UER00318"/>
</dbReference>
<feature type="binding site" evidence="10">
    <location>
        <position position="368"/>
    </location>
    <ligand>
        <name>5-aminolevulinate</name>
        <dbReference type="ChEBI" id="CHEBI:356416"/>
        <label>2</label>
    </ligand>
</feature>
<dbReference type="Pfam" id="PF00490">
    <property type="entry name" value="ALAD"/>
    <property type="match status" value="1"/>
</dbReference>
<dbReference type="SMART" id="SM01004">
    <property type="entry name" value="ALAD"/>
    <property type="match status" value="1"/>
</dbReference>
<dbReference type="PANTHER" id="PTHR11458:SF0">
    <property type="entry name" value="DELTA-AMINOLEVULINIC ACID DEHYDRATASE"/>
    <property type="match status" value="1"/>
</dbReference>
<dbReference type="PIRSF" id="PIRSF001415">
    <property type="entry name" value="Porphbilin_synth"/>
    <property type="match status" value="1"/>
</dbReference>